<dbReference type="InterPro" id="IPR006311">
    <property type="entry name" value="TAT_signal"/>
</dbReference>
<evidence type="ECO:0000256" key="1">
    <source>
        <dbReference type="ARBA" id="ARBA00001974"/>
    </source>
</evidence>
<keyword evidence="4 6" id="KW-0274">FAD</keyword>
<keyword evidence="10" id="KW-0560">Oxidoreductase</keyword>
<dbReference type="Gene3D" id="3.30.560.10">
    <property type="entry name" value="Glucose Oxidase, domain 3"/>
    <property type="match status" value="1"/>
</dbReference>
<evidence type="ECO:0000256" key="5">
    <source>
        <dbReference type="ARBA" id="ARBA00023027"/>
    </source>
</evidence>
<evidence type="ECO:0000259" key="8">
    <source>
        <dbReference type="Pfam" id="PF00732"/>
    </source>
</evidence>
<evidence type="ECO:0000256" key="3">
    <source>
        <dbReference type="ARBA" id="ARBA00022630"/>
    </source>
</evidence>
<dbReference type="InterPro" id="IPR036188">
    <property type="entry name" value="FAD/NAD-bd_sf"/>
</dbReference>
<evidence type="ECO:0000256" key="4">
    <source>
        <dbReference type="ARBA" id="ARBA00022827"/>
    </source>
</evidence>
<keyword evidence="5" id="KW-0520">NAD</keyword>
<evidence type="ECO:0000256" key="2">
    <source>
        <dbReference type="ARBA" id="ARBA00010790"/>
    </source>
</evidence>
<feature type="domain" description="Glucose-methanol-choline oxidoreductase C-terminal" evidence="9">
    <location>
        <begin position="428"/>
        <end position="561"/>
    </location>
</feature>
<dbReference type="GO" id="GO:0050660">
    <property type="term" value="F:flavin adenine dinucleotide binding"/>
    <property type="evidence" value="ECO:0007669"/>
    <property type="project" value="InterPro"/>
</dbReference>
<dbReference type="PIRSF" id="PIRSF000137">
    <property type="entry name" value="Alcohol_oxidase"/>
    <property type="match status" value="1"/>
</dbReference>
<feature type="transmembrane region" description="Helical" evidence="7">
    <location>
        <begin position="33"/>
        <end position="54"/>
    </location>
</feature>
<evidence type="ECO:0000256" key="6">
    <source>
        <dbReference type="PIRSR" id="PIRSR000137-2"/>
    </source>
</evidence>
<evidence type="ECO:0000313" key="10">
    <source>
        <dbReference type="EMBL" id="SMF99787.1"/>
    </source>
</evidence>
<feature type="binding site" evidence="6">
    <location>
        <position position="282"/>
    </location>
    <ligand>
        <name>FAD</name>
        <dbReference type="ChEBI" id="CHEBI:57692"/>
    </ligand>
</feature>
<dbReference type="Pfam" id="PF05199">
    <property type="entry name" value="GMC_oxred_C"/>
    <property type="match status" value="1"/>
</dbReference>
<evidence type="ECO:0000256" key="7">
    <source>
        <dbReference type="SAM" id="Phobius"/>
    </source>
</evidence>
<dbReference type="InterPro" id="IPR012132">
    <property type="entry name" value="GMC_OxRdtase"/>
</dbReference>
<reference evidence="10 11" key="1">
    <citation type="submission" date="2017-04" db="EMBL/GenBank/DDBJ databases">
        <authorList>
            <person name="Afonso C.L."/>
            <person name="Miller P.J."/>
            <person name="Scott M.A."/>
            <person name="Spackman E."/>
            <person name="Goraichik I."/>
            <person name="Dimitrov K.M."/>
            <person name="Suarez D.L."/>
            <person name="Swayne D.E."/>
        </authorList>
    </citation>
    <scope>NUCLEOTIDE SEQUENCE [LARGE SCALE GENOMIC DNA]</scope>
    <source>
        <strain evidence="10">LMG 28154</strain>
    </source>
</reference>
<feature type="domain" description="Glucose-methanol-choline oxidoreductase N-terminal" evidence="8">
    <location>
        <begin position="68"/>
        <end position="357"/>
    </location>
</feature>
<dbReference type="InterPro" id="IPR007867">
    <property type="entry name" value="GMC_OxRtase_C"/>
</dbReference>
<dbReference type="AlphaFoldDB" id="A0A238H3N4"/>
<comment type="similarity">
    <text evidence="2">Belongs to the GMC oxidoreductase family.</text>
</comment>
<dbReference type="GO" id="GO:0008812">
    <property type="term" value="F:choline dehydrogenase activity"/>
    <property type="evidence" value="ECO:0007669"/>
    <property type="project" value="UniProtKB-EC"/>
</dbReference>
<protein>
    <submittedName>
        <fullName evidence="10">Choline dehydrogenase</fullName>
        <ecNumber evidence="10">1.1.99.1</ecNumber>
    </submittedName>
</protein>
<dbReference type="PANTHER" id="PTHR11552:SF147">
    <property type="entry name" value="CHOLINE DEHYDROGENASE, MITOCHONDRIAL"/>
    <property type="match status" value="1"/>
</dbReference>
<comment type="cofactor">
    <cofactor evidence="1 6">
        <name>FAD</name>
        <dbReference type="ChEBI" id="CHEBI:57692"/>
    </cofactor>
</comment>
<feature type="binding site" evidence="6">
    <location>
        <position position="542"/>
    </location>
    <ligand>
        <name>FAD</name>
        <dbReference type="ChEBI" id="CHEBI:57692"/>
    </ligand>
</feature>
<keyword evidence="3" id="KW-0285">Flavoprotein</keyword>
<name>A0A238H3N4_9BURK</name>
<keyword evidence="7" id="KW-0472">Membrane</keyword>
<dbReference type="SUPFAM" id="SSF54373">
    <property type="entry name" value="FAD-linked reductases, C-terminal domain"/>
    <property type="match status" value="1"/>
</dbReference>
<organism evidence="10 11">
    <name type="scientific">Burkholderia singularis</name>
    <dbReference type="NCBI Taxonomy" id="1503053"/>
    <lineage>
        <taxon>Bacteria</taxon>
        <taxon>Pseudomonadati</taxon>
        <taxon>Pseudomonadota</taxon>
        <taxon>Betaproteobacteria</taxon>
        <taxon>Burkholderiales</taxon>
        <taxon>Burkholderiaceae</taxon>
        <taxon>Burkholderia</taxon>
        <taxon>pseudomallei group</taxon>
    </lineage>
</organism>
<dbReference type="Gene3D" id="3.50.50.60">
    <property type="entry name" value="FAD/NAD(P)-binding domain"/>
    <property type="match status" value="1"/>
</dbReference>
<dbReference type="PANTHER" id="PTHR11552">
    <property type="entry name" value="GLUCOSE-METHANOL-CHOLINE GMC OXIDOREDUCTASE"/>
    <property type="match status" value="1"/>
</dbReference>
<dbReference type="Pfam" id="PF00732">
    <property type="entry name" value="GMC_oxred_N"/>
    <property type="match status" value="1"/>
</dbReference>
<dbReference type="InterPro" id="IPR000172">
    <property type="entry name" value="GMC_OxRdtase_N"/>
</dbReference>
<dbReference type="SUPFAM" id="SSF51905">
    <property type="entry name" value="FAD/NAD(P)-binding domain"/>
    <property type="match status" value="1"/>
</dbReference>
<gene>
    <name evidence="10" type="ORF">BSIN_2973</name>
</gene>
<evidence type="ECO:0000313" key="11">
    <source>
        <dbReference type="Proteomes" id="UP000198460"/>
    </source>
</evidence>
<accession>A0A238H3N4</accession>
<dbReference type="Proteomes" id="UP000198460">
    <property type="component" value="Unassembled WGS sequence"/>
</dbReference>
<dbReference type="PROSITE" id="PS51318">
    <property type="entry name" value="TAT"/>
    <property type="match status" value="1"/>
</dbReference>
<keyword evidence="7" id="KW-0812">Transmembrane</keyword>
<keyword evidence="7" id="KW-1133">Transmembrane helix</keyword>
<evidence type="ECO:0000259" key="9">
    <source>
        <dbReference type="Pfam" id="PF05199"/>
    </source>
</evidence>
<proteinExistence type="inferred from homology"/>
<dbReference type="EMBL" id="FXAN01000044">
    <property type="protein sequence ID" value="SMF99787.1"/>
    <property type="molecule type" value="Genomic_DNA"/>
</dbReference>
<sequence>MKKRDLSIGQQIDALQWAAINGRISRRQMIKQLLALGMSAASATSMAVHAQAAWTNQSTLRNALRDEYDYIIVGAGSAGCVLANRLSDTGASVLLIEAGTDRINEPQIARAALWQRNPMSYAYWSRLTVAQPAFGSRPALAGSGTIWGGSGSINALLCLRGDLRDYLQWQARVGPAWNVAALYAAYLRTENYIAGDNPLRGHHGPLTVSRFSQDHPLTPAYLAAGRELGLAQIELNSGGSLDGIGVSELHVTPDGSRSGPAEGYLVPALTRPNLTVLSETLVTHLTLKGSRCTGVTLVAGGQTRSIAAKREVVLSAGVFESPKLLMLSGIGRADQLSPFGIPVRHELKAVGQNLQDHSLLYNILMKARNPVPQFDTMTGAAAIAYFRTARTRVTESPDIQILLSVNPFFTNAVPPTGGFSIVPIYVKPRSRGSVTLTSTDPRQPLAIDPRYLQHPVEIDGMIEALDRAIDIGNSSALRPYTTGFVTPGPLRTRTDKLAFIANNGGAGFHQIGTCVAGTHPAQSVVDPHFRVWGIDGLRIVDGSVIPYLPCVNINAPILSLAELAAHFIARDALAAA</sequence>
<dbReference type="EC" id="1.1.99.1" evidence="10"/>